<proteinExistence type="predicted"/>
<organism evidence="2 3">
    <name type="scientific">Paraburkholderia dipogonis</name>
    <dbReference type="NCBI Taxonomy" id="1211383"/>
    <lineage>
        <taxon>Bacteria</taxon>
        <taxon>Pseudomonadati</taxon>
        <taxon>Pseudomonadota</taxon>
        <taxon>Betaproteobacteria</taxon>
        <taxon>Burkholderiales</taxon>
        <taxon>Burkholderiaceae</taxon>
        <taxon>Paraburkholderia</taxon>
    </lineage>
</organism>
<keyword evidence="1" id="KW-1133">Transmembrane helix</keyword>
<keyword evidence="1" id="KW-0812">Transmembrane</keyword>
<dbReference type="Proteomes" id="UP000297385">
    <property type="component" value="Unassembled WGS sequence"/>
</dbReference>
<dbReference type="GeneID" id="97310359"/>
<dbReference type="EMBL" id="SNVI01000002">
    <property type="protein sequence ID" value="TFE41070.1"/>
    <property type="molecule type" value="Genomic_DNA"/>
</dbReference>
<evidence type="ECO:0000256" key="1">
    <source>
        <dbReference type="SAM" id="Phobius"/>
    </source>
</evidence>
<protein>
    <submittedName>
        <fullName evidence="2">Uncharacterized protein</fullName>
    </submittedName>
</protein>
<gene>
    <name evidence="2" type="ORF">E2553_30705</name>
</gene>
<keyword evidence="1" id="KW-0472">Membrane</keyword>
<accession>A0A4Y8MU55</accession>
<comment type="caution">
    <text evidence="2">The sequence shown here is derived from an EMBL/GenBank/DDBJ whole genome shotgun (WGS) entry which is preliminary data.</text>
</comment>
<evidence type="ECO:0000313" key="2">
    <source>
        <dbReference type="EMBL" id="TFE41070.1"/>
    </source>
</evidence>
<dbReference type="RefSeq" id="WP_134463786.1">
    <property type="nucleotide sequence ID" value="NZ_JBHMFL010000151.1"/>
</dbReference>
<feature type="transmembrane region" description="Helical" evidence="1">
    <location>
        <begin position="120"/>
        <end position="139"/>
    </location>
</feature>
<name>A0A4Y8MU55_9BURK</name>
<reference evidence="2 3" key="1">
    <citation type="submission" date="2019-03" db="EMBL/GenBank/DDBJ databases">
        <title>Complete Genome Sequence of Paraburkholderia dipogonis ICMP 19430T, a Nitrogen-fixing Symbiont of the South African Invasive Legume Dipogon lignosus in New Zealand.</title>
        <authorList>
            <person name="De Meyer S.E."/>
        </authorList>
    </citation>
    <scope>NUCLEOTIDE SEQUENCE [LARGE SCALE GENOMIC DNA]</scope>
    <source>
        <strain evidence="2 3">ICMP 19430</strain>
    </source>
</reference>
<dbReference type="AlphaFoldDB" id="A0A4Y8MU55"/>
<sequence>MSRTIAGRAPFNELASLLGQLNPDALQKVVGNFPEFAGEVRSGPDAGGEDESRASALARGAFAIKLCDAASSNAMAVARSILASAKKVDTARFAAIVLGGVFGASTLTSLGLASGSATKISAIATSFVALLNSGVAFFSKKYSTARINRAAELNKAAYALSIMGNQLASAIAADLPTDQIVEIMEQCNKVALDVNKESDLIPFG</sequence>
<evidence type="ECO:0000313" key="3">
    <source>
        <dbReference type="Proteomes" id="UP000297385"/>
    </source>
</evidence>
<feature type="transmembrane region" description="Helical" evidence="1">
    <location>
        <begin position="93"/>
        <end position="114"/>
    </location>
</feature>